<feature type="region of interest" description="Disordered" evidence="9">
    <location>
        <begin position="1451"/>
        <end position="1555"/>
    </location>
</feature>
<feature type="transmembrane region" description="Helical" evidence="10">
    <location>
        <begin position="131"/>
        <end position="154"/>
    </location>
</feature>
<feature type="transmembrane region" description="Helical" evidence="10">
    <location>
        <begin position="964"/>
        <end position="982"/>
    </location>
</feature>
<comment type="subcellular location">
    <subcellularLocation>
        <location evidence="1">Membrane</location>
        <topology evidence="1">Multi-pass membrane protein</topology>
    </subcellularLocation>
</comment>
<dbReference type="InterPro" id="IPR050173">
    <property type="entry name" value="ABC_transporter_C-like"/>
</dbReference>
<evidence type="ECO:0000256" key="10">
    <source>
        <dbReference type="SAM" id="Phobius"/>
    </source>
</evidence>
<comment type="similarity">
    <text evidence="2">Belongs to the ABC transporter superfamily. ABCC family. Conjugate transporter (TC 3.A.1.208) subfamily.</text>
</comment>
<dbReference type="PROSITE" id="PS50893">
    <property type="entry name" value="ABC_TRANSPORTER_2"/>
    <property type="match status" value="2"/>
</dbReference>
<feature type="region of interest" description="Disordered" evidence="9">
    <location>
        <begin position="635"/>
        <end position="683"/>
    </location>
</feature>
<keyword evidence="4 10" id="KW-0812">Transmembrane</keyword>
<dbReference type="EnsemblMetazoa" id="XM_038208048.1">
    <property type="protein sequence ID" value="XP_038063976.1"/>
    <property type="gene ID" value="LOC119734515"/>
</dbReference>
<dbReference type="PANTHER" id="PTHR24223:SF456">
    <property type="entry name" value="MULTIDRUG RESISTANCE-ASSOCIATED PROTEIN LETHAL(2)03659"/>
    <property type="match status" value="1"/>
</dbReference>
<feature type="transmembrane region" description="Helical" evidence="10">
    <location>
        <begin position="230"/>
        <end position="251"/>
    </location>
</feature>
<evidence type="ECO:0000259" key="11">
    <source>
        <dbReference type="PROSITE" id="PS50106"/>
    </source>
</evidence>
<dbReference type="InterPro" id="IPR017871">
    <property type="entry name" value="ABC_transporter-like_CS"/>
</dbReference>
<dbReference type="GO" id="GO:0016887">
    <property type="term" value="F:ATP hydrolysis activity"/>
    <property type="evidence" value="ECO:0007669"/>
    <property type="project" value="InterPro"/>
</dbReference>
<dbReference type="PANTHER" id="PTHR24223">
    <property type="entry name" value="ATP-BINDING CASSETTE SUB-FAMILY C"/>
    <property type="match status" value="1"/>
</dbReference>
<keyword evidence="8 10" id="KW-0472">Membrane</keyword>
<evidence type="ECO:0000256" key="1">
    <source>
        <dbReference type="ARBA" id="ARBA00004141"/>
    </source>
</evidence>
<feature type="transmembrane region" description="Helical" evidence="10">
    <location>
        <begin position="848"/>
        <end position="869"/>
    </location>
</feature>
<dbReference type="InterPro" id="IPR036640">
    <property type="entry name" value="ABC1_TM_sf"/>
</dbReference>
<keyword evidence="15" id="KW-1185">Reference proteome</keyword>
<dbReference type="InterPro" id="IPR036034">
    <property type="entry name" value="PDZ_sf"/>
</dbReference>
<evidence type="ECO:0000256" key="6">
    <source>
        <dbReference type="ARBA" id="ARBA00022840"/>
    </source>
</evidence>
<evidence type="ECO:0000259" key="13">
    <source>
        <dbReference type="PROSITE" id="PS50929"/>
    </source>
</evidence>
<dbReference type="GO" id="GO:0140359">
    <property type="term" value="F:ABC-type transporter activity"/>
    <property type="evidence" value="ECO:0007669"/>
    <property type="project" value="InterPro"/>
</dbReference>
<keyword evidence="5" id="KW-0547">Nucleotide-binding</keyword>
<feature type="transmembrane region" description="Helical" evidence="10">
    <location>
        <begin position="315"/>
        <end position="339"/>
    </location>
</feature>
<dbReference type="SMART" id="SM00228">
    <property type="entry name" value="PDZ"/>
    <property type="match status" value="1"/>
</dbReference>
<evidence type="ECO:0000256" key="5">
    <source>
        <dbReference type="ARBA" id="ARBA00022741"/>
    </source>
</evidence>
<dbReference type="RefSeq" id="XP_038063976.1">
    <property type="nucleotide sequence ID" value="XM_038208048.1"/>
</dbReference>
<dbReference type="InterPro" id="IPR011527">
    <property type="entry name" value="ABC1_TM_dom"/>
</dbReference>
<dbReference type="GeneID" id="119734515"/>
<dbReference type="Pfam" id="PF00664">
    <property type="entry name" value="ABC_membrane"/>
    <property type="match status" value="2"/>
</dbReference>
<evidence type="ECO:0000256" key="2">
    <source>
        <dbReference type="ARBA" id="ARBA00009726"/>
    </source>
</evidence>
<dbReference type="CDD" id="cd00136">
    <property type="entry name" value="PDZ_canonical"/>
    <property type="match status" value="1"/>
</dbReference>
<keyword evidence="7 10" id="KW-1133">Transmembrane helix</keyword>
<evidence type="ECO:0000313" key="14">
    <source>
        <dbReference type="EnsemblMetazoa" id="XP_038063976.1"/>
    </source>
</evidence>
<dbReference type="FunFam" id="3.40.50.300:FF:003144">
    <property type="entry name" value="Putative multidrug resistance-associated protein lethal(2)03659-like Protein"/>
    <property type="match status" value="1"/>
</dbReference>
<evidence type="ECO:0000313" key="15">
    <source>
        <dbReference type="Proteomes" id="UP000887568"/>
    </source>
</evidence>
<dbReference type="Pfam" id="PF00595">
    <property type="entry name" value="PDZ"/>
    <property type="match status" value="1"/>
</dbReference>
<dbReference type="InterPro" id="IPR003593">
    <property type="entry name" value="AAA+_ATPase"/>
</dbReference>
<dbReference type="InterPro" id="IPR027417">
    <property type="entry name" value="P-loop_NTPase"/>
</dbReference>
<organism evidence="14 15">
    <name type="scientific">Patiria miniata</name>
    <name type="common">Bat star</name>
    <name type="synonym">Asterina miniata</name>
    <dbReference type="NCBI Taxonomy" id="46514"/>
    <lineage>
        <taxon>Eukaryota</taxon>
        <taxon>Metazoa</taxon>
        <taxon>Echinodermata</taxon>
        <taxon>Eleutherozoa</taxon>
        <taxon>Asterozoa</taxon>
        <taxon>Asteroidea</taxon>
        <taxon>Valvatacea</taxon>
        <taxon>Valvatida</taxon>
        <taxon>Asterinidae</taxon>
        <taxon>Patiria</taxon>
    </lineage>
</organism>
<dbReference type="OMA" id="MALFCTM"/>
<sequence length="1555" mass="174013">MDGGPVKVKRNPYLSANPLSKLFFTWIGGLFSLAYKEKKLSPKDLDNVLPSDESVHLGDRLEREWVKELQKERLGKTANLKHALFRTFGWSYLILGIFAFIEEAVRIAQPFILGRLIDYFSPTVVVQEWEAYAYAAGVTLCAITLTFVHSPYFFGLQRIAMKVRVSLCTLVYRKMLRLDNTSMRQSSSGQVNNLMTNDVQRFDMALIALHYLWLSPLQAVIVLALLWLEIGWACLPGYAVLILLLPIQAGMSKLFSKLRRKTAAHTDKRVGVMTEIINAMRVIKMYAWEHPFGELVQKIRKAEIRKIIQASYPMGINLLLSIYGNRLLDVCMIITYAFTATNIRVSTVFVVVTYCATLRGSFFRFFLRAIQMRSECLVSIKRIQKFLLLKEISLPSVDPSDGPHQNPGIHVQDLAGSWDENLDNPSLSNINFDVSKGELLAVIGPVGSGKSSLLMALLKELPTISGKINIDGRVAYASQEPWNFSGTIRQNITFGKEFKQRKYDRIIEVCALTKDIQGFPNGDLTIIGERGVTLSGGQKARVNLARALYDDADIYLLDDPLSAVDSEVGRHIFDKCIMEYLANKPRILITHQLQFLNTANKILVLKEGHMEAVGPLSELHKKGIDFASLMKQDDEEEEDEEEFEDDVEHPGLRKRASTKRSIRSQRSVKDDKPSPGAAKAFKDEQAKKGDVTVKVYYKYFKSGANCLMMFLLVVFFLGTQVAYILADLWLAFWTEEEEKRQAMNMSMLNESLMPDNEDDISRGLLQFNLDFTTAQSAYIYGGFVALLFLLGIIRSILCFRIMIKSSRNLHNRMFKAIIRSPILFFDTNPAGRILNRFTKDTGLMDDQLPLTFFDFLQISLLILSTIILTVIVNPFVLILLVPLAVIFIILRRYALIATRAIKRLDGVTRSPVFSHNTTSFQGLSTIRAYNKQAQFIKDFNRHQDQHSEAWFAYLAANRWFGLRLDMIMVIFTGGVTFISVPLKGALDAGLVAVILSNILSLGTIFQYVVRQSALVENQMTSVERTIEYTKLKPEAPLTNPKKKPQPTWPQFGALTFNGLSLNYSTEGPRVLKNITCNIMAKEKVGIVGRTGAGKSSLITALFRLAEPSGVIMLDGITTSNLGLHDLRKKLSIIPQDPVLFTGSLRYNLDPFNQYSDIELWNALDDVQLRSVVQDSAEKLNMGVGESGSNFSVGQRQLICLARAVLRQNRVLIMDEATANVDPRTDALIQKTIRTKFLNCTVLTIAHRLHTIMDSDRIMVLDAGELIEFDQPHTLLQRADSMLSKLVEQTGKAESSDLMEVARKHFKIRRVTGVNNVSFASPEELTVEGYQQQLHNWGAADLSTGAKAIESVGMQTEPFDYHTVLLPKTSEGFGFSLAGSTDNPYMPVFVVQVVEDSPASFPYALQVGDEVVSVNGHDRSKLTYVDICQMVKESKERVQLVVKRRCNTKMTTMSFGNDQKGKGERSEKDSKEIKASPSTKRKPSPTQENMEQASDDTVSSGTSSMVFANEGFEDTPLAAIGESPDNTSGGANSADDIQVSISTSSDSSEEAADTKL</sequence>
<evidence type="ECO:0000259" key="12">
    <source>
        <dbReference type="PROSITE" id="PS50893"/>
    </source>
</evidence>
<evidence type="ECO:0000256" key="4">
    <source>
        <dbReference type="ARBA" id="ARBA00022692"/>
    </source>
</evidence>
<feature type="transmembrane region" description="Helical" evidence="10">
    <location>
        <begin position="875"/>
        <end position="894"/>
    </location>
</feature>
<feature type="compositionally biased region" description="Basic and acidic residues" evidence="9">
    <location>
        <begin position="1458"/>
        <end position="1473"/>
    </location>
</feature>
<feature type="transmembrane region" description="Helical" evidence="10">
    <location>
        <begin position="204"/>
        <end position="224"/>
    </location>
</feature>
<dbReference type="SUPFAM" id="SSF50156">
    <property type="entry name" value="PDZ domain-like"/>
    <property type="match status" value="1"/>
</dbReference>
<dbReference type="Gene3D" id="3.40.50.300">
    <property type="entry name" value="P-loop containing nucleotide triphosphate hydrolases"/>
    <property type="match status" value="2"/>
</dbReference>
<proteinExistence type="inferred from homology"/>
<dbReference type="SUPFAM" id="SSF52540">
    <property type="entry name" value="P-loop containing nucleoside triphosphate hydrolases"/>
    <property type="match status" value="2"/>
</dbReference>
<accession>A0A914AK81</accession>
<evidence type="ECO:0000256" key="8">
    <source>
        <dbReference type="ARBA" id="ARBA00023136"/>
    </source>
</evidence>
<dbReference type="Pfam" id="PF00005">
    <property type="entry name" value="ABC_tran"/>
    <property type="match status" value="2"/>
</dbReference>
<dbReference type="CDD" id="cd03244">
    <property type="entry name" value="ABCC_MRP_domain2"/>
    <property type="match status" value="1"/>
</dbReference>
<dbReference type="SMART" id="SM00382">
    <property type="entry name" value="AAA"/>
    <property type="match status" value="2"/>
</dbReference>
<feature type="domain" description="ABC transporter" evidence="12">
    <location>
        <begin position="409"/>
        <end position="632"/>
    </location>
</feature>
<dbReference type="SUPFAM" id="SSF90123">
    <property type="entry name" value="ABC transporter transmembrane region"/>
    <property type="match status" value="2"/>
</dbReference>
<feature type="compositionally biased region" description="Basic residues" evidence="9">
    <location>
        <begin position="652"/>
        <end position="663"/>
    </location>
</feature>
<feature type="compositionally biased region" description="Acidic residues" evidence="9">
    <location>
        <begin position="635"/>
        <end position="647"/>
    </location>
</feature>
<keyword evidence="3" id="KW-0813">Transport</keyword>
<dbReference type="FunFam" id="3.40.50.300:FF:000163">
    <property type="entry name" value="Multidrug resistance-associated protein member 4"/>
    <property type="match status" value="1"/>
</dbReference>
<feature type="compositionally biased region" description="Polar residues" evidence="9">
    <location>
        <begin position="1483"/>
        <end position="1505"/>
    </location>
</feature>
<feature type="transmembrane region" description="Helical" evidence="10">
    <location>
        <begin position="706"/>
        <end position="726"/>
    </location>
</feature>
<feature type="transmembrane region" description="Helical" evidence="10">
    <location>
        <begin position="83"/>
        <end position="101"/>
    </location>
</feature>
<evidence type="ECO:0000256" key="9">
    <source>
        <dbReference type="SAM" id="MobiDB-lite"/>
    </source>
</evidence>
<dbReference type="InterPro" id="IPR001478">
    <property type="entry name" value="PDZ"/>
</dbReference>
<dbReference type="GO" id="GO:0005524">
    <property type="term" value="F:ATP binding"/>
    <property type="evidence" value="ECO:0007669"/>
    <property type="project" value="UniProtKB-KW"/>
</dbReference>
<keyword evidence="6" id="KW-0067">ATP-binding</keyword>
<evidence type="ECO:0000256" key="3">
    <source>
        <dbReference type="ARBA" id="ARBA00022448"/>
    </source>
</evidence>
<dbReference type="CDD" id="cd03250">
    <property type="entry name" value="ABCC_MRP_domain1"/>
    <property type="match status" value="1"/>
</dbReference>
<dbReference type="FunFam" id="1.20.1560.10:FF:000014">
    <property type="entry name" value="Multidrug resistance-associated protein member 4"/>
    <property type="match status" value="1"/>
</dbReference>
<feature type="domain" description="ABC transmembrane type-1" evidence="13">
    <location>
        <begin position="710"/>
        <end position="1017"/>
    </location>
</feature>
<dbReference type="OrthoDB" id="6500128at2759"/>
<dbReference type="PROSITE" id="PS00211">
    <property type="entry name" value="ABC_TRANSPORTER_1"/>
    <property type="match status" value="2"/>
</dbReference>
<dbReference type="Gene3D" id="2.30.42.10">
    <property type="match status" value="1"/>
</dbReference>
<dbReference type="Gene3D" id="1.20.1560.10">
    <property type="entry name" value="ABC transporter type 1, transmembrane domain"/>
    <property type="match status" value="2"/>
</dbReference>
<dbReference type="InterPro" id="IPR003439">
    <property type="entry name" value="ABC_transporter-like_ATP-bd"/>
</dbReference>
<feature type="transmembrane region" description="Helical" evidence="10">
    <location>
        <begin position="777"/>
        <end position="803"/>
    </location>
</feature>
<feature type="domain" description="PDZ" evidence="11">
    <location>
        <begin position="1362"/>
        <end position="1445"/>
    </location>
</feature>
<dbReference type="PROSITE" id="PS50106">
    <property type="entry name" value="PDZ"/>
    <property type="match status" value="1"/>
</dbReference>
<protein>
    <submittedName>
        <fullName evidence="14">Uncharacterized protein</fullName>
    </submittedName>
</protein>
<feature type="transmembrane region" description="Helical" evidence="10">
    <location>
        <begin position="345"/>
        <end position="367"/>
    </location>
</feature>
<dbReference type="PROSITE" id="PS50929">
    <property type="entry name" value="ABC_TM1F"/>
    <property type="match status" value="2"/>
</dbReference>
<dbReference type="Proteomes" id="UP000887568">
    <property type="component" value="Unplaced"/>
</dbReference>
<dbReference type="FunFam" id="1.20.1560.10:FF:000026">
    <property type="entry name" value="Multidrug resistance-associated protein lethal(2)03659"/>
    <property type="match status" value="1"/>
</dbReference>
<reference evidence="14" key="1">
    <citation type="submission" date="2022-11" db="UniProtKB">
        <authorList>
            <consortium name="EnsemblMetazoa"/>
        </authorList>
    </citation>
    <scope>IDENTIFICATION</scope>
</reference>
<dbReference type="GO" id="GO:0016020">
    <property type="term" value="C:membrane"/>
    <property type="evidence" value="ECO:0007669"/>
    <property type="project" value="UniProtKB-SubCell"/>
</dbReference>
<feature type="compositionally biased region" description="Acidic residues" evidence="9">
    <location>
        <begin position="1546"/>
        <end position="1555"/>
    </location>
</feature>
<evidence type="ECO:0000256" key="7">
    <source>
        <dbReference type="ARBA" id="ARBA00022989"/>
    </source>
</evidence>
<feature type="domain" description="ABC transmembrane type-1" evidence="13">
    <location>
        <begin position="93"/>
        <end position="374"/>
    </location>
</feature>
<feature type="domain" description="ABC transporter" evidence="12">
    <location>
        <begin position="1054"/>
        <end position="1287"/>
    </location>
</feature>
<name>A0A914AK81_PATMI</name>